<proteinExistence type="predicted"/>
<dbReference type="CDD" id="cd02000">
    <property type="entry name" value="TPP_E1_PDC_ADC_BCADC"/>
    <property type="match status" value="1"/>
</dbReference>
<dbReference type="NCBIfam" id="TIGR03182">
    <property type="entry name" value="PDH_E1_alph_y"/>
    <property type="match status" value="1"/>
</dbReference>
<dbReference type="Gene3D" id="3.40.50.970">
    <property type="match status" value="1"/>
</dbReference>
<dbReference type="SUPFAM" id="SSF52518">
    <property type="entry name" value="Thiamin diphosphate-binding fold (THDP-binding)"/>
    <property type="match status" value="1"/>
</dbReference>
<dbReference type="Proteomes" id="UP000305674">
    <property type="component" value="Unassembled WGS sequence"/>
</dbReference>
<gene>
    <name evidence="8 10" type="primary">pdhA</name>
    <name evidence="10" type="ORF">FCL40_08210</name>
</gene>
<protein>
    <recommendedName>
        <fullName evidence="4 8">Pyruvate dehydrogenase E1 component subunit alpha</fullName>
        <ecNumber evidence="3 8">1.2.4.1</ecNumber>
    </recommendedName>
</protein>
<dbReference type="InterPro" id="IPR001017">
    <property type="entry name" value="DH_E1"/>
</dbReference>
<keyword evidence="5 8" id="KW-0560">Oxidoreductase</keyword>
<dbReference type="InterPro" id="IPR050642">
    <property type="entry name" value="PDH_E1_Alpha_Subunit"/>
</dbReference>
<dbReference type="PANTHER" id="PTHR11516">
    <property type="entry name" value="PYRUVATE DEHYDROGENASE E1 COMPONENT, ALPHA SUBUNIT BACTERIAL AND ORGANELLAR"/>
    <property type="match status" value="1"/>
</dbReference>
<comment type="cofactor">
    <cofactor evidence="1 8">
        <name>thiamine diphosphate</name>
        <dbReference type="ChEBI" id="CHEBI:58937"/>
    </cofactor>
</comment>
<evidence type="ECO:0000313" key="11">
    <source>
        <dbReference type="Proteomes" id="UP000305674"/>
    </source>
</evidence>
<evidence type="ECO:0000256" key="1">
    <source>
        <dbReference type="ARBA" id="ARBA00001964"/>
    </source>
</evidence>
<dbReference type="EC" id="1.2.4.1" evidence="3 8"/>
<accession>A0A4U1BDT1</accession>
<keyword evidence="6 8" id="KW-0786">Thiamine pyrophosphate</keyword>
<dbReference type="RefSeq" id="WP_136852676.1">
    <property type="nucleotide sequence ID" value="NZ_SWCI01000004.1"/>
</dbReference>
<comment type="caution">
    <text evidence="10">The sequence shown here is derived from an EMBL/GenBank/DDBJ whole genome shotgun (WGS) entry which is preliminary data.</text>
</comment>
<dbReference type="Pfam" id="PF00676">
    <property type="entry name" value="E1_dh"/>
    <property type="match status" value="1"/>
</dbReference>
<comment type="catalytic activity">
    <reaction evidence="8">
        <text>N(6)-[(R)-lipoyl]-L-lysyl-[protein] + pyruvate + H(+) = N(6)-[(R)-S(8)-acetyldihydrolipoyl]-L-lysyl-[protein] + CO2</text>
        <dbReference type="Rhea" id="RHEA:19189"/>
        <dbReference type="Rhea" id="RHEA-COMP:10474"/>
        <dbReference type="Rhea" id="RHEA-COMP:10478"/>
        <dbReference type="ChEBI" id="CHEBI:15361"/>
        <dbReference type="ChEBI" id="CHEBI:15378"/>
        <dbReference type="ChEBI" id="CHEBI:16526"/>
        <dbReference type="ChEBI" id="CHEBI:83099"/>
        <dbReference type="ChEBI" id="CHEBI:83111"/>
        <dbReference type="EC" id="1.2.4.1"/>
    </reaction>
</comment>
<sequence length="331" mass="36871">MSDKLHIDRDHLMRQLKGMMRIRRFEERCGELYGQEKIRGFLHLCIGEEAIAVGVMAALQPGDAVVSTYREHGHALARGVPMGSVLAEMYGRSNGCCRGRGGSMHLFDRQHNFCGGNAIVGGGLPLAAGLAMAAKHQGRPDVAVCFFGEGAVAEGEFHETLNLAALWRLPLLFVCENNQYAMGTALTLSESETDIARKASGYGIISARVDGMNVVDMETAARKALEEVRTQGEPRFLECLTYRFRGHSSFDGQLYRDKAEVAQWEKKGPVRRLIGWLREHNHLQDEELRQLEEEIDREIDAAVRFAEGGEPEPVENLYLDLYSPPPQGENR</sequence>
<evidence type="ECO:0000256" key="5">
    <source>
        <dbReference type="ARBA" id="ARBA00023002"/>
    </source>
</evidence>
<dbReference type="PANTHER" id="PTHR11516:SF60">
    <property type="entry name" value="PYRUVATE DEHYDROGENASE E1 COMPONENT SUBUNIT ALPHA"/>
    <property type="match status" value="1"/>
</dbReference>
<name>A0A4U1BDT1_9GAMM</name>
<evidence type="ECO:0000256" key="2">
    <source>
        <dbReference type="ARBA" id="ARBA00011870"/>
    </source>
</evidence>
<comment type="subunit">
    <text evidence="2 8">Heterodimer of an alpha and a beta chain.</text>
</comment>
<evidence type="ECO:0000256" key="4">
    <source>
        <dbReference type="ARBA" id="ARBA00014159"/>
    </source>
</evidence>
<evidence type="ECO:0000256" key="3">
    <source>
        <dbReference type="ARBA" id="ARBA00012281"/>
    </source>
</evidence>
<comment type="function">
    <text evidence="8">The pyruvate dehydrogenase complex catalyzes the overall conversion of pyruvate to acetyl-CoA and CO(2).</text>
</comment>
<evidence type="ECO:0000256" key="8">
    <source>
        <dbReference type="RuleBase" id="RU361139"/>
    </source>
</evidence>
<keyword evidence="7 8" id="KW-0670">Pyruvate</keyword>
<dbReference type="InterPro" id="IPR029061">
    <property type="entry name" value="THDP-binding"/>
</dbReference>
<dbReference type="GO" id="GO:0004739">
    <property type="term" value="F:pyruvate dehydrogenase (acetyl-transferring) activity"/>
    <property type="evidence" value="ECO:0007669"/>
    <property type="project" value="UniProtKB-UniRule"/>
</dbReference>
<evidence type="ECO:0000259" key="9">
    <source>
        <dbReference type="Pfam" id="PF00676"/>
    </source>
</evidence>
<evidence type="ECO:0000256" key="6">
    <source>
        <dbReference type="ARBA" id="ARBA00023052"/>
    </source>
</evidence>
<dbReference type="EMBL" id="SWCI01000004">
    <property type="protein sequence ID" value="TKB49309.1"/>
    <property type="molecule type" value="Genomic_DNA"/>
</dbReference>
<keyword evidence="11" id="KW-1185">Reference proteome</keyword>
<reference evidence="10 11" key="1">
    <citation type="submission" date="2019-04" db="EMBL/GenBank/DDBJ databases">
        <authorList>
            <person name="Hwang J.C."/>
        </authorList>
    </citation>
    <scope>NUCLEOTIDE SEQUENCE [LARGE SCALE GENOMIC DNA]</scope>
    <source>
        <strain evidence="10 11">IMCC35001</strain>
    </source>
</reference>
<evidence type="ECO:0000313" key="10">
    <source>
        <dbReference type="EMBL" id="TKB49309.1"/>
    </source>
</evidence>
<dbReference type="OrthoDB" id="9780894at2"/>
<organism evidence="10 11">
    <name type="scientific">Ferrimonas sediminicola</name>
    <dbReference type="NCBI Taxonomy" id="2569538"/>
    <lineage>
        <taxon>Bacteria</taxon>
        <taxon>Pseudomonadati</taxon>
        <taxon>Pseudomonadota</taxon>
        <taxon>Gammaproteobacteria</taxon>
        <taxon>Alteromonadales</taxon>
        <taxon>Ferrimonadaceae</taxon>
        <taxon>Ferrimonas</taxon>
    </lineage>
</organism>
<evidence type="ECO:0000256" key="7">
    <source>
        <dbReference type="ARBA" id="ARBA00023317"/>
    </source>
</evidence>
<dbReference type="AlphaFoldDB" id="A0A4U1BDT1"/>
<dbReference type="InterPro" id="IPR017597">
    <property type="entry name" value="Pyrv_DH_E1_asu_subgrp-y"/>
</dbReference>
<feature type="domain" description="Dehydrogenase E1 component" evidence="9">
    <location>
        <begin position="18"/>
        <end position="308"/>
    </location>
</feature>
<dbReference type="GO" id="GO:0006086">
    <property type="term" value="P:pyruvate decarboxylation to acetyl-CoA"/>
    <property type="evidence" value="ECO:0007669"/>
    <property type="project" value="InterPro"/>
</dbReference>